<comment type="subcellular location">
    <subcellularLocation>
        <location evidence="1">Cell membrane</location>
        <topology evidence="1">Multi-pass membrane protein</topology>
    </subcellularLocation>
</comment>
<keyword evidence="3" id="KW-1003">Cell membrane</keyword>
<feature type="region of interest" description="Disordered" evidence="7">
    <location>
        <begin position="1"/>
        <end position="45"/>
    </location>
</feature>
<dbReference type="PANTHER" id="PTHR23513:SF11">
    <property type="entry name" value="STAPHYLOFERRIN A TRANSPORTER"/>
    <property type="match status" value="1"/>
</dbReference>
<dbReference type="EMBL" id="JADBDZ010000001">
    <property type="protein sequence ID" value="MBE1533557.1"/>
    <property type="molecule type" value="Genomic_DNA"/>
</dbReference>
<feature type="transmembrane region" description="Helical" evidence="8">
    <location>
        <begin position="355"/>
        <end position="377"/>
    </location>
</feature>
<comment type="caution">
    <text evidence="10">The sequence shown here is derived from an EMBL/GenBank/DDBJ whole genome shotgun (WGS) entry which is preliminary data.</text>
</comment>
<evidence type="ECO:0000256" key="7">
    <source>
        <dbReference type="SAM" id="MobiDB-lite"/>
    </source>
</evidence>
<evidence type="ECO:0000256" key="1">
    <source>
        <dbReference type="ARBA" id="ARBA00004651"/>
    </source>
</evidence>
<evidence type="ECO:0000313" key="10">
    <source>
        <dbReference type="EMBL" id="MBE1533557.1"/>
    </source>
</evidence>
<keyword evidence="6 8" id="KW-0472">Membrane</keyword>
<dbReference type="InterPro" id="IPR010290">
    <property type="entry name" value="TM_effector"/>
</dbReference>
<evidence type="ECO:0000256" key="8">
    <source>
        <dbReference type="SAM" id="Phobius"/>
    </source>
</evidence>
<evidence type="ECO:0000256" key="2">
    <source>
        <dbReference type="ARBA" id="ARBA00022448"/>
    </source>
</evidence>
<proteinExistence type="predicted"/>
<name>A0ABR9JSL7_9ACTN</name>
<dbReference type="CDD" id="cd06173">
    <property type="entry name" value="MFS_MefA_like"/>
    <property type="match status" value="1"/>
</dbReference>
<reference evidence="10 11" key="1">
    <citation type="submission" date="2020-10" db="EMBL/GenBank/DDBJ databases">
        <title>Sequencing the genomes of 1000 actinobacteria strains.</title>
        <authorList>
            <person name="Klenk H.-P."/>
        </authorList>
    </citation>
    <scope>NUCLEOTIDE SEQUENCE [LARGE SCALE GENOMIC DNA]</scope>
    <source>
        <strain evidence="10 11">DSM 46744</strain>
    </source>
</reference>
<feature type="transmembrane region" description="Helical" evidence="8">
    <location>
        <begin position="90"/>
        <end position="111"/>
    </location>
</feature>
<feature type="transmembrane region" description="Helical" evidence="8">
    <location>
        <begin position="331"/>
        <end position="349"/>
    </location>
</feature>
<evidence type="ECO:0000259" key="9">
    <source>
        <dbReference type="PROSITE" id="PS50850"/>
    </source>
</evidence>
<evidence type="ECO:0000256" key="3">
    <source>
        <dbReference type="ARBA" id="ARBA00022475"/>
    </source>
</evidence>
<evidence type="ECO:0000256" key="5">
    <source>
        <dbReference type="ARBA" id="ARBA00022989"/>
    </source>
</evidence>
<feature type="compositionally biased region" description="Low complexity" evidence="7">
    <location>
        <begin position="17"/>
        <end position="32"/>
    </location>
</feature>
<dbReference type="Pfam" id="PF05977">
    <property type="entry name" value="MFS_3"/>
    <property type="match status" value="1"/>
</dbReference>
<protein>
    <submittedName>
        <fullName evidence="10">MFS family permease</fullName>
    </submittedName>
</protein>
<feature type="transmembrane region" description="Helical" evidence="8">
    <location>
        <begin position="418"/>
        <end position="439"/>
    </location>
</feature>
<keyword evidence="2" id="KW-0813">Transport</keyword>
<dbReference type="PANTHER" id="PTHR23513">
    <property type="entry name" value="INTEGRAL MEMBRANE EFFLUX PROTEIN-RELATED"/>
    <property type="match status" value="1"/>
</dbReference>
<dbReference type="Proteomes" id="UP000627838">
    <property type="component" value="Unassembled WGS sequence"/>
</dbReference>
<dbReference type="InterPro" id="IPR020846">
    <property type="entry name" value="MFS_dom"/>
</dbReference>
<dbReference type="InterPro" id="IPR036259">
    <property type="entry name" value="MFS_trans_sf"/>
</dbReference>
<feature type="transmembrane region" description="Helical" evidence="8">
    <location>
        <begin position="389"/>
        <end position="412"/>
    </location>
</feature>
<feature type="transmembrane region" description="Helical" evidence="8">
    <location>
        <begin position="302"/>
        <end position="319"/>
    </location>
</feature>
<sequence length="459" mass="48819">MTSGDEGPDEPGGRALTETAASRPARAPAPESGPDLDDSAADDSRGGMFRSLRNRNYRLFATGQVISNTGTWMQRIAQDWLVLELTHSSGTALGLTTGLQFLPLLLFGLWGGVIADRYPKRRVLMMTQVAMGALALVLGLLATTGSAQVWHVYVLAFGLGMATVVDNPTRQAFAVEMVGRRDLPNAIALNSAIFNGARLIGPAVAGVLIGLIGTGPVFFVNAASYLAVLAGLQAMRAGDLHPAEPVKRAKGQLMEGLRYVRGRRDLMIILVLVGFVATFGMNLQTTIALVAREVFHTDASSFGLASSMIALGAVTGALLAARRASRPRLRLLLGAALVFGFLELLTGLMPTYWSFLLMLVPTGIALMTFTTSANATMQLSVVPEMRGRVMGLYMLVFLGTNPVGAPLIGWIAENFGPRTSIVAGGIVCMVVPFAVAALVRRHDPDFDRDPDRDPDPVTA</sequence>
<feature type="domain" description="Major facilitator superfamily (MFS) profile" evidence="9">
    <location>
        <begin position="266"/>
        <end position="459"/>
    </location>
</feature>
<gene>
    <name evidence="10" type="ORF">H4W34_003390</name>
</gene>
<dbReference type="PROSITE" id="PS50850">
    <property type="entry name" value="MFS"/>
    <property type="match status" value="1"/>
</dbReference>
<organism evidence="10 11">
    <name type="scientific">Actinomadura algeriensis</name>
    <dbReference type="NCBI Taxonomy" id="1679523"/>
    <lineage>
        <taxon>Bacteria</taxon>
        <taxon>Bacillati</taxon>
        <taxon>Actinomycetota</taxon>
        <taxon>Actinomycetes</taxon>
        <taxon>Streptosporangiales</taxon>
        <taxon>Thermomonosporaceae</taxon>
        <taxon>Actinomadura</taxon>
    </lineage>
</organism>
<keyword evidence="5 8" id="KW-1133">Transmembrane helix</keyword>
<feature type="transmembrane region" description="Helical" evidence="8">
    <location>
        <begin position="266"/>
        <end position="290"/>
    </location>
</feature>
<evidence type="ECO:0000256" key="4">
    <source>
        <dbReference type="ARBA" id="ARBA00022692"/>
    </source>
</evidence>
<dbReference type="SUPFAM" id="SSF103473">
    <property type="entry name" value="MFS general substrate transporter"/>
    <property type="match status" value="1"/>
</dbReference>
<accession>A0ABR9JSL7</accession>
<keyword evidence="11" id="KW-1185">Reference proteome</keyword>
<keyword evidence="4 8" id="KW-0812">Transmembrane</keyword>
<dbReference type="Gene3D" id="1.20.1250.20">
    <property type="entry name" value="MFS general substrate transporter like domains"/>
    <property type="match status" value="1"/>
</dbReference>
<feature type="transmembrane region" description="Helical" evidence="8">
    <location>
        <begin position="218"/>
        <end position="238"/>
    </location>
</feature>
<evidence type="ECO:0000313" key="11">
    <source>
        <dbReference type="Proteomes" id="UP000627838"/>
    </source>
</evidence>
<evidence type="ECO:0000256" key="6">
    <source>
        <dbReference type="ARBA" id="ARBA00023136"/>
    </source>
</evidence>